<accession>A0A9W4R2R0</accession>
<comment type="caution">
    <text evidence="1">The sequence shown here is derived from an EMBL/GenBank/DDBJ whole genome shotgun (WGS) entry which is preliminary data.</text>
</comment>
<sequence>MMSNEIKILITSAPLKKEFFSLMDNIFLPQLVKV</sequence>
<protein>
    <submittedName>
        <fullName evidence="1">Uncharacterized protein</fullName>
    </submittedName>
</protein>
<reference evidence="1" key="1">
    <citation type="submission" date="2022-07" db="EMBL/GenBank/DDBJ databases">
        <authorList>
            <person name="Criscuolo A."/>
        </authorList>
    </citation>
    <scope>NUCLEOTIDE SEQUENCE</scope>
    <source>
        <strain evidence="1">CIP103197</strain>
    </source>
</reference>
<gene>
    <name evidence="1" type="ORF">PSEHALCIP103_03165</name>
</gene>
<dbReference type="AlphaFoldDB" id="A0A9W4R2R0"/>
<evidence type="ECO:0000313" key="1">
    <source>
        <dbReference type="EMBL" id="CAH9064514.1"/>
    </source>
</evidence>
<name>A0A9W4R2R0_PSEHA</name>
<dbReference type="Proteomes" id="UP001152447">
    <property type="component" value="Unassembled WGS sequence"/>
</dbReference>
<keyword evidence="2" id="KW-1185">Reference proteome</keyword>
<proteinExistence type="predicted"/>
<evidence type="ECO:0000313" key="2">
    <source>
        <dbReference type="Proteomes" id="UP001152447"/>
    </source>
</evidence>
<organism evidence="1 2">
    <name type="scientific">Pseudoalteromonas haloplanktis</name>
    <name type="common">Alteromonas haloplanktis</name>
    <dbReference type="NCBI Taxonomy" id="228"/>
    <lineage>
        <taxon>Bacteria</taxon>
        <taxon>Pseudomonadati</taxon>
        <taxon>Pseudomonadota</taxon>
        <taxon>Gammaproteobacteria</taxon>
        <taxon>Alteromonadales</taxon>
        <taxon>Pseudoalteromonadaceae</taxon>
        <taxon>Pseudoalteromonas</taxon>
    </lineage>
</organism>
<dbReference type="EMBL" id="CAMAPB010000058">
    <property type="protein sequence ID" value="CAH9064514.1"/>
    <property type="molecule type" value="Genomic_DNA"/>
</dbReference>